<feature type="chain" id="PRO_5032957691" evidence="1">
    <location>
        <begin position="23"/>
        <end position="566"/>
    </location>
</feature>
<protein>
    <submittedName>
        <fullName evidence="2">Uncharacterized protein</fullName>
    </submittedName>
</protein>
<evidence type="ECO:0000313" key="2">
    <source>
        <dbReference type="EMBL" id="KAB8032103.1"/>
    </source>
</evidence>
<feature type="signal peptide" evidence="1">
    <location>
        <begin position="1"/>
        <end position="22"/>
    </location>
</feature>
<comment type="caution">
    <text evidence="2">The sequence shown here is derived from an EMBL/GenBank/DDBJ whole genome shotgun (WGS) entry which is preliminary data.</text>
</comment>
<dbReference type="EMBL" id="WFLN01000005">
    <property type="protein sequence ID" value="KAB8032103.1"/>
    <property type="molecule type" value="Genomic_DNA"/>
</dbReference>
<keyword evidence="1" id="KW-0732">Signal</keyword>
<reference evidence="2 3" key="1">
    <citation type="submission" date="2019-10" db="EMBL/GenBank/DDBJ databases">
        <title>New genus of Silvanigrellaceae.</title>
        <authorList>
            <person name="Pitt A."/>
            <person name="Hahn M.W."/>
        </authorList>
    </citation>
    <scope>NUCLEOTIDE SEQUENCE [LARGE SCALE GENOMIC DNA]</scope>
    <source>
        <strain evidence="2 3">33A1-SZDP</strain>
    </source>
</reference>
<name>A0A833JDW1_9BACT</name>
<evidence type="ECO:0000313" key="3">
    <source>
        <dbReference type="Proteomes" id="UP000442694"/>
    </source>
</evidence>
<proteinExistence type="predicted"/>
<dbReference type="AlphaFoldDB" id="A0A833JDW1"/>
<keyword evidence="3" id="KW-1185">Reference proteome</keyword>
<dbReference type="Proteomes" id="UP000442694">
    <property type="component" value="Unassembled WGS sequence"/>
</dbReference>
<sequence length="566" mass="63293">MSFKPVSFGLLIPALLSYNAFAGGPTINNKCALSNIKHPNNASGIAFDEECTTGYVLPPNIGKVTVSAVQQNSNLGICPALKNDLKALEESTKVRLILIEKISKMVKDYEPIYKEKEKLHLKLTEKESVYDVASSIYENVKTTDKKYTDEIDEARATYSRQSRIDPTSPETLAAKQYLDKLMNDYKFFLATVFNKAEENYYQAKKERNKASDDYVYQNNKYVEAIKPLLDLQTSVDNISSAAINSYQRYVILEGLTAQVIFDVDTNSLVQQYQQLNQNLNLHWQPMLIKDAMFSSSLKNSTGEADSTVSTLIDANIPGLKAQTIKNIDSSKTPPTLNDSESEGKSPFGSISGKIRLNLNGACTYYEDVNKPIAANNINNISANLALNVNYTYQLKARRSFKATYNLYNMFSRVERKTSNGGWFSTTSVNSVIEDKESKDWFSIIFDGDSSEFQYTKQEQDEITSQEKILLVDKALRQFAMINSGSTPPSLNPPPTSGIMYASAQLGRCYYYYCQVGSFVLGTFGSIFGNSTAVSDFKTNTNVWVEDKVNGYQILDRSSTLTFSSKL</sequence>
<gene>
    <name evidence="2" type="ORF">GCL57_05505</name>
</gene>
<accession>A0A833JDW1</accession>
<organism evidence="2 3">
    <name type="scientific">Fluviispira multicolorata</name>
    <dbReference type="NCBI Taxonomy" id="2654512"/>
    <lineage>
        <taxon>Bacteria</taxon>
        <taxon>Pseudomonadati</taxon>
        <taxon>Bdellovibrionota</taxon>
        <taxon>Oligoflexia</taxon>
        <taxon>Silvanigrellales</taxon>
        <taxon>Silvanigrellaceae</taxon>
        <taxon>Fluviispira</taxon>
    </lineage>
</organism>
<evidence type="ECO:0000256" key="1">
    <source>
        <dbReference type="SAM" id="SignalP"/>
    </source>
</evidence>
<dbReference type="RefSeq" id="WP_152212287.1">
    <property type="nucleotide sequence ID" value="NZ_WFLN01000005.1"/>
</dbReference>